<dbReference type="PROSITE" id="PS51354">
    <property type="entry name" value="GLUTAREDOXIN_2"/>
    <property type="match status" value="1"/>
</dbReference>
<dbReference type="InterPro" id="IPR036249">
    <property type="entry name" value="Thioredoxin-like_sf"/>
</dbReference>
<gene>
    <name evidence="2" type="ORF">Barba8S_gp007</name>
</gene>
<reference evidence="2 3" key="1">
    <citation type="submission" date="2019-03" db="EMBL/GenBank/DDBJ databases">
        <title>Genomic and seasonal variations among aquatic phages infecting the Baltic Sea Gammaproteobacteria Rheinheimera sp. bal341.</title>
        <authorList>
            <person name="Nilsson E."/>
            <person name="Li K."/>
            <person name="Fridlund J."/>
            <person name="Sulcius S."/>
            <person name="Bunse C."/>
            <person name="Karlsson C.M.G."/>
            <person name="Lindh M."/>
            <person name="Lundin D."/>
            <person name="Pinhassi J."/>
            <person name="Holmfeldt K."/>
        </authorList>
    </citation>
    <scope>NUCLEOTIDE SEQUENCE [LARGE SCALE GENOMIC DNA]</scope>
</reference>
<dbReference type="EMBL" id="MK719714">
    <property type="protein sequence ID" value="QCQ59638.1"/>
    <property type="molecule type" value="Genomic_DNA"/>
</dbReference>
<evidence type="ECO:0000313" key="3">
    <source>
        <dbReference type="Proteomes" id="UP000301498"/>
    </source>
</evidence>
<keyword evidence="3" id="KW-1185">Reference proteome</keyword>
<dbReference type="Proteomes" id="UP000301498">
    <property type="component" value="Segment"/>
</dbReference>
<feature type="domain" description="Thioredoxin" evidence="1">
    <location>
        <begin position="8"/>
        <end position="80"/>
    </location>
</feature>
<accession>A0A4P8N201</accession>
<organism evidence="2 3">
    <name type="scientific">Rheinheimera phage Barba8S</name>
    <dbReference type="NCBI Taxonomy" id="2849600"/>
    <lineage>
        <taxon>Viruses</taxon>
        <taxon>Duplodnaviria</taxon>
        <taxon>Heunggongvirae</taxon>
        <taxon>Uroviricota</taxon>
        <taxon>Caudoviricetes</taxon>
        <taxon>Barbavirus</taxon>
        <taxon>Barbavirus barba8S</taxon>
    </lineage>
</organism>
<protein>
    <submittedName>
        <fullName evidence="2">Glutaredoxin</fullName>
    </submittedName>
</protein>
<evidence type="ECO:0000259" key="1">
    <source>
        <dbReference type="Pfam" id="PF00085"/>
    </source>
</evidence>
<proteinExistence type="predicted"/>
<name>A0A4P8N201_9CAUD</name>
<dbReference type="InterPro" id="IPR013766">
    <property type="entry name" value="Thioredoxin_domain"/>
</dbReference>
<evidence type="ECO:0000313" key="2">
    <source>
        <dbReference type="EMBL" id="QCQ59638.1"/>
    </source>
</evidence>
<sequence>MFDKVVLAGAPWCSSCKGMKDVLNSMGVEYEYIDIDTDNGAVFAQQNRIRSLPTTLFTLGNKTEVVIGSKNVQFLKEFIAAFKE</sequence>
<dbReference type="Gene3D" id="3.40.30.10">
    <property type="entry name" value="Glutaredoxin"/>
    <property type="match status" value="1"/>
</dbReference>
<dbReference type="SUPFAM" id="SSF52833">
    <property type="entry name" value="Thioredoxin-like"/>
    <property type="match status" value="1"/>
</dbReference>
<dbReference type="CDD" id="cd02947">
    <property type="entry name" value="TRX_family"/>
    <property type="match status" value="1"/>
</dbReference>
<dbReference type="Pfam" id="PF00085">
    <property type="entry name" value="Thioredoxin"/>
    <property type="match status" value="1"/>
</dbReference>